<comment type="caution">
    <text evidence="13">The sequence shown here is derived from an EMBL/GenBank/DDBJ whole genome shotgun (WGS) entry which is preliminary data.</text>
</comment>
<name>Q1YFM9_AURMS</name>
<dbReference type="Proteomes" id="UP000000321">
    <property type="component" value="Unassembled WGS sequence"/>
</dbReference>
<dbReference type="EC" id="3.1.1.93" evidence="4"/>
<sequence length="266" mass="28782">MRAEPSADTPRTLTVGTDARRIAYRTQAGAGPTLVWLGGYRSDMRGTKAEYLAELAQREGLGFCRLDYSGHGESGGRFEDGTISRWVEDAKAVIDAAVDGPAILVGSSMGAWVALRLTQMARDAGDRKRIAGLLLLAPAPDFTEKLMMPKLDAAQREALARDGVLTKPSDYSPEPDLYTRALFEDGRDNLVMTDLIETGCPVTIIQGMADKDVPFSHAMELVTHLPFCGTIMTLVKDGDHRLSRPQDLALIGRAATDLVTAFRDGA</sequence>
<comment type="catalytic activity">
    <reaction evidence="10">
        <text>S-hexadecanoyl-L-cysteinyl-[protein] + H2O = L-cysteinyl-[protein] + hexadecanoate + H(+)</text>
        <dbReference type="Rhea" id="RHEA:19233"/>
        <dbReference type="Rhea" id="RHEA-COMP:10131"/>
        <dbReference type="Rhea" id="RHEA-COMP:11032"/>
        <dbReference type="ChEBI" id="CHEBI:7896"/>
        <dbReference type="ChEBI" id="CHEBI:15377"/>
        <dbReference type="ChEBI" id="CHEBI:15378"/>
        <dbReference type="ChEBI" id="CHEBI:29950"/>
        <dbReference type="ChEBI" id="CHEBI:74151"/>
        <dbReference type="EC" id="3.1.2.22"/>
    </reaction>
    <physiologicalReaction direction="left-to-right" evidence="10">
        <dbReference type="Rhea" id="RHEA:19234"/>
    </physiologicalReaction>
</comment>
<dbReference type="EC" id="3.1.2.22" evidence="1"/>
<evidence type="ECO:0000256" key="3">
    <source>
        <dbReference type="ARBA" id="ARBA00022946"/>
    </source>
</evidence>
<evidence type="ECO:0000256" key="1">
    <source>
        <dbReference type="ARBA" id="ARBA00012423"/>
    </source>
</evidence>
<evidence type="ECO:0000256" key="9">
    <source>
        <dbReference type="ARBA" id="ARBA00046047"/>
    </source>
</evidence>
<dbReference type="BioCyc" id="AURANTIMONAS:SI859A1_03151-MONOMER"/>
<dbReference type="EMBL" id="AAPJ01000006">
    <property type="protein sequence ID" value="EAS48944.1"/>
    <property type="molecule type" value="Genomic_DNA"/>
</dbReference>
<feature type="domain" description="AB hydrolase-1" evidence="12">
    <location>
        <begin position="51"/>
        <end position="248"/>
    </location>
</feature>
<gene>
    <name evidence="13" type="ORF">SI859A1_03151</name>
</gene>
<keyword evidence="14" id="KW-1185">Reference proteome</keyword>
<dbReference type="HOGENOM" id="CLU_066961_0_0_5"/>
<dbReference type="PANTHER" id="PTHR16138">
    <property type="entry name" value="MYCOPHENOLIC ACID ACYL-GLUCURONIDE ESTERASE, MITOCHONDRIAL"/>
    <property type="match status" value="1"/>
</dbReference>
<dbReference type="AlphaFoldDB" id="Q1YFM9"/>
<dbReference type="GO" id="GO:0008474">
    <property type="term" value="F:palmitoyl-(protein) hydrolase activity"/>
    <property type="evidence" value="ECO:0007669"/>
    <property type="project" value="UniProtKB-EC"/>
</dbReference>
<dbReference type="OrthoDB" id="9813296at2"/>
<dbReference type="InterPro" id="IPR052382">
    <property type="entry name" value="ABHD10_acyl-thioesterase"/>
</dbReference>
<evidence type="ECO:0000256" key="8">
    <source>
        <dbReference type="ARBA" id="ARBA00042704"/>
    </source>
</evidence>
<evidence type="ECO:0000256" key="11">
    <source>
        <dbReference type="ARBA" id="ARBA00047972"/>
    </source>
</evidence>
<evidence type="ECO:0000313" key="14">
    <source>
        <dbReference type="Proteomes" id="UP000000321"/>
    </source>
</evidence>
<evidence type="ECO:0000256" key="5">
    <source>
        <dbReference type="ARBA" id="ARBA00039314"/>
    </source>
</evidence>
<evidence type="ECO:0000256" key="10">
    <source>
        <dbReference type="ARBA" id="ARBA00047409"/>
    </source>
</evidence>
<evidence type="ECO:0000256" key="4">
    <source>
        <dbReference type="ARBA" id="ARBA00039132"/>
    </source>
</evidence>
<comment type="function">
    <text evidence="9">Acts as an acyl-protein thioesterase that hydrolyzes fatty acids from acylated residues in proteins. Regulates the mitochondrial S-depalmitoylation of the nucleophilic active site residue of peroxiredoxin-5/PRDX5, a key antioxidant protein, therefore modulating mitochondrial antioxidant ability. Also catalyzes the deglucuronidation of mycophenolic acid acyl-glucuronide, an active metabolite of the immunosuppressant drug mycophenolate.</text>
</comment>
<dbReference type="GO" id="GO:0102390">
    <property type="term" value="F:mycophenolic acid acyl-glucuronide esterase activity"/>
    <property type="evidence" value="ECO:0007669"/>
    <property type="project" value="UniProtKB-EC"/>
</dbReference>
<evidence type="ECO:0000259" key="12">
    <source>
        <dbReference type="Pfam" id="PF12697"/>
    </source>
</evidence>
<keyword evidence="3" id="KW-0809">Transit peptide</keyword>
<evidence type="ECO:0000256" key="2">
    <source>
        <dbReference type="ARBA" id="ARBA00022801"/>
    </source>
</evidence>
<protein>
    <recommendedName>
        <fullName evidence="5">Palmitoyl-protein thioesterase ABHD10, mitochondrial</fullName>
        <ecNumber evidence="4">3.1.1.93</ecNumber>
        <ecNumber evidence="1">3.1.2.22</ecNumber>
    </recommendedName>
    <alternativeName>
        <fullName evidence="7">Acyl-protein thioesterase ABHD10</fullName>
    </alternativeName>
    <alternativeName>
        <fullName evidence="8">Alpha/beta hydrolase domain-containing protein 10</fullName>
    </alternativeName>
    <alternativeName>
        <fullName evidence="6">Mycophenolic acid acyl-glucuronide esterase, mitochondrial</fullName>
    </alternativeName>
</protein>
<dbReference type="InterPro" id="IPR029058">
    <property type="entry name" value="AB_hydrolase_fold"/>
</dbReference>
<accession>Q1YFM9</accession>
<dbReference type="InterPro" id="IPR000073">
    <property type="entry name" value="AB_hydrolase_1"/>
</dbReference>
<proteinExistence type="predicted"/>
<dbReference type="SUPFAM" id="SSF53474">
    <property type="entry name" value="alpha/beta-Hydrolases"/>
    <property type="match status" value="1"/>
</dbReference>
<dbReference type="Gene3D" id="3.40.50.1820">
    <property type="entry name" value="alpha/beta hydrolase"/>
    <property type="match status" value="1"/>
</dbReference>
<dbReference type="Pfam" id="PF12697">
    <property type="entry name" value="Abhydrolase_6"/>
    <property type="match status" value="1"/>
</dbReference>
<dbReference type="ESTHER" id="mobas-q1yfm9">
    <property type="family name" value="6_AlphaBeta_hydrolase"/>
</dbReference>
<organism evidence="13 14">
    <name type="scientific">Aurantimonas manganoxydans (strain ATCC BAA-1229 / DSM 21871 / SI85-9A1)</name>
    <dbReference type="NCBI Taxonomy" id="287752"/>
    <lineage>
        <taxon>Bacteria</taxon>
        <taxon>Pseudomonadati</taxon>
        <taxon>Pseudomonadota</taxon>
        <taxon>Alphaproteobacteria</taxon>
        <taxon>Hyphomicrobiales</taxon>
        <taxon>Aurantimonadaceae</taxon>
        <taxon>Aurantimonas</taxon>
    </lineage>
</organism>
<evidence type="ECO:0000256" key="7">
    <source>
        <dbReference type="ARBA" id="ARBA00042645"/>
    </source>
</evidence>
<reference evidence="13 14" key="1">
    <citation type="journal article" date="2008" name="Appl. Environ. Microbiol.">
        <title>Genomic insights into Mn(II) oxidation by the marine alphaproteobacterium Aurantimonas sp. strain SI85-9A1.</title>
        <authorList>
            <person name="Dick G.J."/>
            <person name="Podell S."/>
            <person name="Johnson H.A."/>
            <person name="Rivera-Espinoza Y."/>
            <person name="Bernier-Latmani R."/>
            <person name="McCarthy J.K."/>
            <person name="Torpey J.W."/>
            <person name="Clement B.G."/>
            <person name="Gaasterland T."/>
            <person name="Tebo B.M."/>
        </authorList>
    </citation>
    <scope>NUCLEOTIDE SEQUENCE [LARGE SCALE GENOMIC DNA]</scope>
    <source>
        <strain evidence="13 14">SI85-9A1</strain>
    </source>
</reference>
<evidence type="ECO:0000256" key="6">
    <source>
        <dbReference type="ARBA" id="ARBA00041520"/>
    </source>
</evidence>
<dbReference type="PANTHER" id="PTHR16138:SF7">
    <property type="entry name" value="PALMITOYL-PROTEIN THIOESTERASE ABHD10, MITOCHONDRIAL"/>
    <property type="match status" value="1"/>
</dbReference>
<evidence type="ECO:0000313" key="13">
    <source>
        <dbReference type="EMBL" id="EAS48944.1"/>
    </source>
</evidence>
<dbReference type="RefSeq" id="WP_009210965.1">
    <property type="nucleotide sequence ID" value="NZ_BBWP01000004.1"/>
</dbReference>
<comment type="catalytic activity">
    <reaction evidence="11">
        <text>mycophenolic acid O-acyl-beta-D-glucuronide + H2O = mycophenolate + D-glucuronate + H(+)</text>
        <dbReference type="Rhea" id="RHEA:34179"/>
        <dbReference type="ChEBI" id="CHEBI:15377"/>
        <dbReference type="ChEBI" id="CHEBI:15378"/>
        <dbReference type="ChEBI" id="CHEBI:58720"/>
        <dbReference type="ChEBI" id="CHEBI:62932"/>
        <dbReference type="ChEBI" id="CHEBI:66982"/>
        <dbReference type="EC" id="3.1.1.93"/>
    </reaction>
    <physiologicalReaction direction="left-to-right" evidence="11">
        <dbReference type="Rhea" id="RHEA:34180"/>
    </physiologicalReaction>
</comment>
<keyword evidence="2" id="KW-0378">Hydrolase</keyword>